<evidence type="ECO:0000313" key="3">
    <source>
        <dbReference type="Proteomes" id="UP001564408"/>
    </source>
</evidence>
<dbReference type="Proteomes" id="UP001564408">
    <property type="component" value="Unassembled WGS sequence"/>
</dbReference>
<proteinExistence type="predicted"/>
<keyword evidence="1" id="KW-0472">Membrane</keyword>
<dbReference type="Pfam" id="PF10741">
    <property type="entry name" value="T2SSM_b"/>
    <property type="match status" value="1"/>
</dbReference>
<gene>
    <name evidence="2" type="primary">gspM</name>
    <name evidence="2" type="ORF">ABC977_09820</name>
</gene>
<dbReference type="NCBIfam" id="NF040576">
    <property type="entry name" value="T2SS_GspM_XpsM"/>
    <property type="match status" value="1"/>
</dbReference>
<keyword evidence="3" id="KW-1185">Reference proteome</keyword>
<dbReference type="RefSeq" id="WP_369667087.1">
    <property type="nucleotide sequence ID" value="NZ_JBDKXB010000011.1"/>
</dbReference>
<comment type="caution">
    <text evidence="2">The sequence shown here is derived from an EMBL/GenBank/DDBJ whole genome shotgun (WGS) entry which is preliminary data.</text>
</comment>
<accession>A0ABV4BDV7</accession>
<evidence type="ECO:0000256" key="1">
    <source>
        <dbReference type="SAM" id="Phobius"/>
    </source>
</evidence>
<organism evidence="2 3">
    <name type="scientific">Thioalkalicoccus limnaeus</name>
    <dbReference type="NCBI Taxonomy" id="120681"/>
    <lineage>
        <taxon>Bacteria</taxon>
        <taxon>Pseudomonadati</taxon>
        <taxon>Pseudomonadota</taxon>
        <taxon>Gammaproteobacteria</taxon>
        <taxon>Chromatiales</taxon>
        <taxon>Chromatiaceae</taxon>
        <taxon>Thioalkalicoccus</taxon>
    </lineage>
</organism>
<protein>
    <submittedName>
        <fullName evidence="2">Type II secretion system protein GspM</fullName>
    </submittedName>
</protein>
<keyword evidence="1" id="KW-0812">Transmembrane</keyword>
<sequence length="201" mass="22434">MISTGSKRPSNRCLILWAGLPLIPLLLIGSLGWSWFERLRTLDDQVAVATDQLHRYQRLLQSLPRLRAELEQVSANQEFRSFYIDAPTPALAGAELQTRLQDLVRNANGRLISTQVLPTPTQEGPPLVRVRAQLQGTTETLLDILLEVEQARPFLFVDQLSVRSMSRSVVPGQRARQIPGQQDGQLTVRLDVFGYVLGGSP</sequence>
<dbReference type="EMBL" id="JBDKXB010000011">
    <property type="protein sequence ID" value="MEY6432701.1"/>
    <property type="molecule type" value="Genomic_DNA"/>
</dbReference>
<feature type="transmembrane region" description="Helical" evidence="1">
    <location>
        <begin position="12"/>
        <end position="36"/>
    </location>
</feature>
<reference evidence="2 3" key="1">
    <citation type="submission" date="2024-05" db="EMBL/GenBank/DDBJ databases">
        <title>Genome Sequence and Characterization of the New Strain Purple Sulfur Bacterium of Genus Thioalkalicoccus.</title>
        <authorList>
            <person name="Bryantseva I.A."/>
            <person name="Kyndt J.A."/>
            <person name="Imhoff J.F."/>
        </authorList>
    </citation>
    <scope>NUCLEOTIDE SEQUENCE [LARGE SCALE GENOMIC DNA]</scope>
    <source>
        <strain evidence="2 3">Um2</strain>
    </source>
</reference>
<dbReference type="InterPro" id="IPR034756">
    <property type="entry name" value="T2SSM_b"/>
</dbReference>
<name>A0ABV4BDV7_9GAMM</name>
<evidence type="ECO:0000313" key="2">
    <source>
        <dbReference type="EMBL" id="MEY6432701.1"/>
    </source>
</evidence>
<keyword evidence="1" id="KW-1133">Transmembrane helix</keyword>